<dbReference type="AlphaFoldDB" id="A0AAD3CQG0"/>
<keyword evidence="1" id="KW-0175">Coiled coil</keyword>
<sequence length="200" mass="23473">MSIVKTFISRMGSSMKSISKSDISESTANLPSVTRNHMAHQVEDVLDERPVLAQLQETIESTTEKLEKMEESERFLFTRISKYRTMLAEEEMRVHNGKDISNEEKERLIRQNEKYQQQIYDVMDIHKNILVNVELLRRKLKDLEEKKADMLGKFEECEEFVVASAKFELESPSDESMNQEEHLEMGVLKRMDSDEDRHVL</sequence>
<name>A0AAD3CQG0_9STRA</name>
<reference evidence="2 3" key="1">
    <citation type="journal article" date="2021" name="Sci. Rep.">
        <title>The genome of the diatom Chaetoceros tenuissimus carries an ancient integrated fragment of an extant virus.</title>
        <authorList>
            <person name="Hongo Y."/>
            <person name="Kimura K."/>
            <person name="Takaki Y."/>
            <person name="Yoshida Y."/>
            <person name="Baba S."/>
            <person name="Kobayashi G."/>
            <person name="Nagasaki K."/>
            <person name="Hano T."/>
            <person name="Tomaru Y."/>
        </authorList>
    </citation>
    <scope>NUCLEOTIDE SEQUENCE [LARGE SCALE GENOMIC DNA]</scope>
    <source>
        <strain evidence="2 3">NIES-3715</strain>
    </source>
</reference>
<evidence type="ECO:0000256" key="1">
    <source>
        <dbReference type="SAM" id="Coils"/>
    </source>
</evidence>
<evidence type="ECO:0000313" key="3">
    <source>
        <dbReference type="Proteomes" id="UP001054902"/>
    </source>
</evidence>
<evidence type="ECO:0000313" key="2">
    <source>
        <dbReference type="EMBL" id="GFH48914.1"/>
    </source>
</evidence>
<gene>
    <name evidence="2" type="ORF">CTEN210_05390</name>
</gene>
<organism evidence="2 3">
    <name type="scientific">Chaetoceros tenuissimus</name>
    <dbReference type="NCBI Taxonomy" id="426638"/>
    <lineage>
        <taxon>Eukaryota</taxon>
        <taxon>Sar</taxon>
        <taxon>Stramenopiles</taxon>
        <taxon>Ochrophyta</taxon>
        <taxon>Bacillariophyta</taxon>
        <taxon>Coscinodiscophyceae</taxon>
        <taxon>Chaetocerotophycidae</taxon>
        <taxon>Chaetocerotales</taxon>
        <taxon>Chaetocerotaceae</taxon>
        <taxon>Chaetoceros</taxon>
    </lineage>
</organism>
<comment type="caution">
    <text evidence="2">The sequence shown here is derived from an EMBL/GenBank/DDBJ whole genome shotgun (WGS) entry which is preliminary data.</text>
</comment>
<keyword evidence="3" id="KW-1185">Reference proteome</keyword>
<proteinExistence type="predicted"/>
<dbReference type="EMBL" id="BLLK01000029">
    <property type="protein sequence ID" value="GFH48914.1"/>
    <property type="molecule type" value="Genomic_DNA"/>
</dbReference>
<dbReference type="Proteomes" id="UP001054902">
    <property type="component" value="Unassembled WGS sequence"/>
</dbReference>
<feature type="coiled-coil region" evidence="1">
    <location>
        <begin position="98"/>
        <end position="153"/>
    </location>
</feature>
<protein>
    <submittedName>
        <fullName evidence="2">Uncharacterized protein</fullName>
    </submittedName>
</protein>
<accession>A0AAD3CQG0</accession>